<keyword evidence="3" id="KW-1185">Reference proteome</keyword>
<feature type="transmembrane region" description="Helical" evidence="1">
    <location>
        <begin position="110"/>
        <end position="132"/>
    </location>
</feature>
<gene>
    <name evidence="2" type="ORF">B0I29_13224</name>
</gene>
<comment type="caution">
    <text evidence="2">The sequence shown here is derived from an EMBL/GenBank/DDBJ whole genome shotgun (WGS) entry which is preliminary data.</text>
</comment>
<protein>
    <submittedName>
        <fullName evidence="2">Uncharacterized protein</fullName>
    </submittedName>
</protein>
<evidence type="ECO:0000313" key="2">
    <source>
        <dbReference type="EMBL" id="RAK25562.1"/>
    </source>
</evidence>
<keyword evidence="1" id="KW-1133">Transmembrane helix</keyword>
<organism evidence="2 3">
    <name type="scientific">Actinoplanes lutulentus</name>
    <dbReference type="NCBI Taxonomy" id="1287878"/>
    <lineage>
        <taxon>Bacteria</taxon>
        <taxon>Bacillati</taxon>
        <taxon>Actinomycetota</taxon>
        <taxon>Actinomycetes</taxon>
        <taxon>Micromonosporales</taxon>
        <taxon>Micromonosporaceae</taxon>
        <taxon>Actinoplanes</taxon>
    </lineage>
</organism>
<evidence type="ECO:0000313" key="3">
    <source>
        <dbReference type="Proteomes" id="UP000249341"/>
    </source>
</evidence>
<sequence>MVNRWRYGFFAAVLLATSLLSVSLQLFDGPLWPMLIVVLTFVVLAALSGSRYRPRRLVPRPAVPAFETPINPYPVLLLGILTVTTGLQLSEDIRDLLNGDGEDLPLSAGLATALVLAWYVALHVGGPVRLGVDGIRQPRVFGSRLVPWDSVGPDTVDSRRSVSLTGVNPEFLDWVIQQYVARPERRSGIGTEAELARLEAAGVGLPERWSDAGEL</sequence>
<evidence type="ECO:0000256" key="1">
    <source>
        <dbReference type="SAM" id="Phobius"/>
    </source>
</evidence>
<feature type="transmembrane region" description="Helical" evidence="1">
    <location>
        <begin position="70"/>
        <end position="90"/>
    </location>
</feature>
<dbReference type="AlphaFoldDB" id="A0A327YZX1"/>
<dbReference type="Proteomes" id="UP000249341">
    <property type="component" value="Unassembled WGS sequence"/>
</dbReference>
<feature type="transmembrane region" description="Helical" evidence="1">
    <location>
        <begin position="31"/>
        <end position="49"/>
    </location>
</feature>
<keyword evidence="1" id="KW-0472">Membrane</keyword>
<proteinExistence type="predicted"/>
<accession>A0A327YZX1</accession>
<dbReference type="EMBL" id="QLMJ01000032">
    <property type="protein sequence ID" value="RAK25562.1"/>
    <property type="molecule type" value="Genomic_DNA"/>
</dbReference>
<name>A0A327YZX1_9ACTN</name>
<keyword evidence="1" id="KW-0812">Transmembrane</keyword>
<reference evidence="2 3" key="1">
    <citation type="submission" date="2018-06" db="EMBL/GenBank/DDBJ databases">
        <title>Genomic Encyclopedia of Type Strains, Phase III (KMG-III): the genomes of soil and plant-associated and newly described type strains.</title>
        <authorList>
            <person name="Whitman W."/>
        </authorList>
    </citation>
    <scope>NUCLEOTIDE SEQUENCE [LARGE SCALE GENOMIC DNA]</scope>
    <source>
        <strain evidence="2 3">CGMCC 4.7090</strain>
    </source>
</reference>